<evidence type="ECO:0000256" key="7">
    <source>
        <dbReference type="ARBA" id="ARBA00024195"/>
    </source>
</evidence>
<proteinExistence type="inferred from homology"/>
<dbReference type="InterPro" id="IPR051333">
    <property type="entry name" value="CLIP_Serine_Protease"/>
</dbReference>
<protein>
    <recommendedName>
        <fullName evidence="8">CLIP domain-containing serine protease</fullName>
        <ecNumber evidence="8">3.4.21.-</ecNumber>
    </recommendedName>
</protein>
<reference evidence="10 11" key="1">
    <citation type="submission" date="2015-09" db="EMBL/GenBank/DDBJ databases">
        <title>Draft genome of the scarab beetle Oryctes borbonicus.</title>
        <authorList>
            <person name="Meyer J.M."/>
            <person name="Markov G.V."/>
            <person name="Baskaran P."/>
            <person name="Herrmann M."/>
            <person name="Sommer R.J."/>
            <person name="Roedelsperger C."/>
        </authorList>
    </citation>
    <scope>NUCLEOTIDE SEQUENCE [LARGE SCALE GENOMIC DNA]</scope>
    <source>
        <strain evidence="10">OB123</strain>
        <tissue evidence="10">Whole animal</tissue>
    </source>
</reference>
<dbReference type="PROSITE" id="PS50240">
    <property type="entry name" value="TRYPSIN_DOM"/>
    <property type="match status" value="1"/>
</dbReference>
<comment type="similarity">
    <text evidence="7 8">Belongs to the peptidase S1 family. CLIP subfamily.</text>
</comment>
<dbReference type="Gene3D" id="3.30.1640.30">
    <property type="match status" value="1"/>
</dbReference>
<dbReference type="InterPro" id="IPR009003">
    <property type="entry name" value="Peptidase_S1_PA"/>
</dbReference>
<dbReference type="EMBL" id="LJIG01002251">
    <property type="protein sequence ID" value="KRT84689.1"/>
    <property type="molecule type" value="Genomic_DNA"/>
</dbReference>
<keyword evidence="6" id="KW-0325">Glycoprotein</keyword>
<dbReference type="InterPro" id="IPR022700">
    <property type="entry name" value="CLIP"/>
</dbReference>
<evidence type="ECO:0000256" key="3">
    <source>
        <dbReference type="ARBA" id="ARBA00022801"/>
    </source>
</evidence>
<keyword evidence="4 8" id="KW-0720">Serine protease</keyword>
<comment type="subcellular location">
    <subcellularLocation>
        <location evidence="8">Secreted</location>
    </subcellularLocation>
</comment>
<evidence type="ECO:0000256" key="5">
    <source>
        <dbReference type="ARBA" id="ARBA00023157"/>
    </source>
</evidence>
<dbReference type="InterPro" id="IPR001254">
    <property type="entry name" value="Trypsin_dom"/>
</dbReference>
<dbReference type="InterPro" id="IPR043504">
    <property type="entry name" value="Peptidase_S1_PA_chymotrypsin"/>
</dbReference>
<gene>
    <name evidence="10" type="ORF">AMK59_530</name>
</gene>
<feature type="signal peptide" evidence="8">
    <location>
        <begin position="1"/>
        <end position="21"/>
    </location>
</feature>
<dbReference type="CDD" id="cd00190">
    <property type="entry name" value="Tryp_SPc"/>
    <property type="match status" value="1"/>
</dbReference>
<dbReference type="EC" id="3.4.21.-" evidence="8"/>
<keyword evidence="3 8" id="KW-0378">Hydrolase</keyword>
<organism evidence="10 11">
    <name type="scientific">Oryctes borbonicus</name>
    <dbReference type="NCBI Taxonomy" id="1629725"/>
    <lineage>
        <taxon>Eukaryota</taxon>
        <taxon>Metazoa</taxon>
        <taxon>Ecdysozoa</taxon>
        <taxon>Arthropoda</taxon>
        <taxon>Hexapoda</taxon>
        <taxon>Insecta</taxon>
        <taxon>Pterygota</taxon>
        <taxon>Neoptera</taxon>
        <taxon>Endopterygota</taxon>
        <taxon>Coleoptera</taxon>
        <taxon>Polyphaga</taxon>
        <taxon>Scarabaeiformia</taxon>
        <taxon>Scarabaeidae</taxon>
        <taxon>Dynastinae</taxon>
        <taxon>Oryctes</taxon>
    </lineage>
</organism>
<comment type="domain">
    <text evidence="8">The clip domain consists of 35-55 residues which are 'knitted' together usually by 3 conserved disulfide bonds forming a clip-like compact structure.</text>
</comment>
<dbReference type="FunFam" id="2.40.10.10:FF:000028">
    <property type="entry name" value="Serine protease easter"/>
    <property type="match status" value="1"/>
</dbReference>
<dbReference type="SUPFAM" id="SSF50494">
    <property type="entry name" value="Trypsin-like serine proteases"/>
    <property type="match status" value="1"/>
</dbReference>
<keyword evidence="8" id="KW-0964">Secreted</keyword>
<evidence type="ECO:0000256" key="2">
    <source>
        <dbReference type="ARBA" id="ARBA00022729"/>
    </source>
</evidence>
<dbReference type="PANTHER" id="PTHR24260">
    <property type="match status" value="1"/>
</dbReference>
<dbReference type="Gene3D" id="2.40.10.10">
    <property type="entry name" value="Trypsin-like serine proteases"/>
    <property type="match status" value="2"/>
</dbReference>
<dbReference type="AlphaFoldDB" id="A0A0T6BBK3"/>
<evidence type="ECO:0000259" key="9">
    <source>
        <dbReference type="PROSITE" id="PS50240"/>
    </source>
</evidence>
<dbReference type="GO" id="GO:0004252">
    <property type="term" value="F:serine-type endopeptidase activity"/>
    <property type="evidence" value="ECO:0007669"/>
    <property type="project" value="UniProtKB-UniRule"/>
</dbReference>
<evidence type="ECO:0000256" key="8">
    <source>
        <dbReference type="RuleBase" id="RU366078"/>
    </source>
</evidence>
<keyword evidence="11" id="KW-1185">Reference proteome</keyword>
<feature type="domain" description="Peptidase S1" evidence="9">
    <location>
        <begin position="130"/>
        <end position="389"/>
    </location>
</feature>
<dbReference type="PRINTS" id="PR00722">
    <property type="entry name" value="CHYMOTRYPSIN"/>
</dbReference>
<dbReference type="Pfam" id="PF00089">
    <property type="entry name" value="Trypsin"/>
    <property type="match status" value="1"/>
</dbReference>
<comment type="caution">
    <text evidence="10">The sequence shown here is derived from an EMBL/GenBank/DDBJ whole genome shotgun (WGS) entry which is preliminary data.</text>
</comment>
<feature type="chain" id="PRO_5023978596" description="CLIP domain-containing serine protease" evidence="8">
    <location>
        <begin position="22"/>
        <end position="400"/>
    </location>
</feature>
<dbReference type="InterPro" id="IPR001314">
    <property type="entry name" value="Peptidase_S1A"/>
</dbReference>
<evidence type="ECO:0000256" key="4">
    <source>
        <dbReference type="ARBA" id="ARBA00022825"/>
    </source>
</evidence>
<dbReference type="Pfam" id="PF12032">
    <property type="entry name" value="CLIP"/>
    <property type="match status" value="1"/>
</dbReference>
<accession>A0A0T6BBK3</accession>
<sequence>MQSSVALISVVLLCLCSEIDLTHVEPSRGWVVDDDGCLLPDNEPGFCTTLNTCETVTYFIGDRDYDSADVQDIIEKYACGVDRFRGIKVCCPYTPLVQNKPTSKPFKDHTNHPNLRRLPMNCGPVRAWGLYNGNEANLFEFGWSVLFQYKKPGDPYICGGSLISNKYILTSASCIRNKYKLIGARLGEHNVRTLKDCTWEYADGNRVDYCGPPPQDFNIDESDSVIHREYNPRTLENNIALIKLRRTADVNNVESVSTVCLPISSSEKSEDISKYTSIGWGVTETGVGSYALQKVLSVKINNSECSKAYGNAGQSTEKAFCLRHIGQEDVCVEDPGGPVMSYVTINGVLRTLQYGIVSRRPSTCKNTATNPITYTNVVPYVGWILDNLRPGLATSIGQIY</sequence>
<name>A0A0T6BBK3_9SCAR</name>
<dbReference type="GO" id="GO:0006508">
    <property type="term" value="P:proteolysis"/>
    <property type="evidence" value="ECO:0007669"/>
    <property type="project" value="UniProtKB-KW"/>
</dbReference>
<dbReference type="SMART" id="SM00020">
    <property type="entry name" value="Tryp_SPc"/>
    <property type="match status" value="1"/>
</dbReference>
<evidence type="ECO:0000256" key="1">
    <source>
        <dbReference type="ARBA" id="ARBA00022670"/>
    </source>
</evidence>
<dbReference type="PANTHER" id="PTHR24260:SF140">
    <property type="entry name" value="SERINE PROTEASE GRASS"/>
    <property type="match status" value="1"/>
</dbReference>
<dbReference type="Proteomes" id="UP000051574">
    <property type="component" value="Unassembled WGS sequence"/>
</dbReference>
<evidence type="ECO:0000313" key="11">
    <source>
        <dbReference type="Proteomes" id="UP000051574"/>
    </source>
</evidence>
<keyword evidence="2 8" id="KW-0732">Signal</keyword>
<keyword evidence="1 8" id="KW-0645">Protease</keyword>
<keyword evidence="5" id="KW-1015">Disulfide bond</keyword>
<evidence type="ECO:0000313" key="10">
    <source>
        <dbReference type="EMBL" id="KRT84689.1"/>
    </source>
</evidence>
<evidence type="ECO:0000256" key="6">
    <source>
        <dbReference type="ARBA" id="ARBA00023180"/>
    </source>
</evidence>
<dbReference type="InterPro" id="IPR038565">
    <property type="entry name" value="CLIP_sf"/>
</dbReference>
<dbReference type="OrthoDB" id="547031at2759"/>
<dbReference type="GO" id="GO:0005576">
    <property type="term" value="C:extracellular region"/>
    <property type="evidence" value="ECO:0007669"/>
    <property type="project" value="UniProtKB-SubCell"/>
</dbReference>